<proteinExistence type="predicted"/>
<dbReference type="InterPro" id="IPR017452">
    <property type="entry name" value="GPCR_Rhodpsn_7TM"/>
</dbReference>
<evidence type="ECO:0000256" key="1">
    <source>
        <dbReference type="ARBA" id="ARBA00004651"/>
    </source>
</evidence>
<evidence type="ECO:0000256" key="9">
    <source>
        <dbReference type="SAM" id="Phobius"/>
    </source>
</evidence>
<dbReference type="InterPro" id="IPR000276">
    <property type="entry name" value="GPCR_Rhodpsn"/>
</dbReference>
<dbReference type="STRING" id="56723.ENSLBEP00000008135"/>
<evidence type="ECO:0000313" key="11">
    <source>
        <dbReference type="Ensembl" id="ENSLBEP00000008135.1"/>
    </source>
</evidence>
<dbReference type="AlphaFoldDB" id="A0A3Q3LH09"/>
<evidence type="ECO:0000256" key="3">
    <source>
        <dbReference type="ARBA" id="ARBA00022692"/>
    </source>
</evidence>
<keyword evidence="7" id="KW-0675">Receptor</keyword>
<feature type="transmembrane region" description="Helical" evidence="9">
    <location>
        <begin position="42"/>
        <end position="63"/>
    </location>
</feature>
<dbReference type="GeneTree" id="ENSGT01050000244887"/>
<dbReference type="GO" id="GO:0005886">
    <property type="term" value="C:plasma membrane"/>
    <property type="evidence" value="ECO:0007669"/>
    <property type="project" value="UniProtKB-SubCell"/>
</dbReference>
<keyword evidence="4 9" id="KW-1133">Transmembrane helix</keyword>
<reference evidence="11" key="2">
    <citation type="submission" date="2025-09" db="UniProtKB">
        <authorList>
            <consortium name="Ensembl"/>
        </authorList>
    </citation>
    <scope>IDENTIFICATION</scope>
</reference>
<evidence type="ECO:0000259" key="10">
    <source>
        <dbReference type="PROSITE" id="PS50262"/>
    </source>
</evidence>
<evidence type="ECO:0000256" key="7">
    <source>
        <dbReference type="ARBA" id="ARBA00023170"/>
    </source>
</evidence>
<protein>
    <recommendedName>
        <fullName evidence="10">G-protein coupled receptors family 1 profile domain-containing protein</fullName>
    </recommendedName>
</protein>
<accession>A0A3Q3LH09</accession>
<keyword evidence="3 9" id="KW-0812">Transmembrane</keyword>
<dbReference type="Ensembl" id="ENSLBET00000008544.1">
    <property type="protein sequence ID" value="ENSLBEP00000008135.1"/>
    <property type="gene ID" value="ENSLBEG00000006282.1"/>
</dbReference>
<comment type="subcellular location">
    <subcellularLocation>
        <location evidence="1">Cell membrane</location>
        <topology evidence="1">Multi-pass membrane protein</topology>
    </subcellularLocation>
</comment>
<reference evidence="11" key="1">
    <citation type="submission" date="2025-08" db="UniProtKB">
        <authorList>
            <consortium name="Ensembl"/>
        </authorList>
    </citation>
    <scope>IDENTIFICATION</scope>
</reference>
<evidence type="ECO:0000256" key="4">
    <source>
        <dbReference type="ARBA" id="ARBA00022989"/>
    </source>
</evidence>
<dbReference type="Gene3D" id="1.20.1070.10">
    <property type="entry name" value="Rhodopsin 7-helix transmembrane proteins"/>
    <property type="match status" value="1"/>
</dbReference>
<evidence type="ECO:0000256" key="5">
    <source>
        <dbReference type="ARBA" id="ARBA00023040"/>
    </source>
</evidence>
<dbReference type="PANTHER" id="PTHR22750">
    <property type="entry name" value="G-PROTEIN COUPLED RECEPTOR"/>
    <property type="match status" value="1"/>
</dbReference>
<keyword evidence="5" id="KW-0297">G-protein coupled receptor</keyword>
<keyword evidence="6 9" id="KW-0472">Membrane</keyword>
<organism evidence="11 12">
    <name type="scientific">Labrus bergylta</name>
    <name type="common">ballan wrasse</name>
    <dbReference type="NCBI Taxonomy" id="56723"/>
    <lineage>
        <taxon>Eukaryota</taxon>
        <taxon>Metazoa</taxon>
        <taxon>Chordata</taxon>
        <taxon>Craniata</taxon>
        <taxon>Vertebrata</taxon>
        <taxon>Euteleostomi</taxon>
        <taxon>Actinopterygii</taxon>
        <taxon>Neopterygii</taxon>
        <taxon>Teleostei</taxon>
        <taxon>Neoteleostei</taxon>
        <taxon>Acanthomorphata</taxon>
        <taxon>Eupercaria</taxon>
        <taxon>Labriformes</taxon>
        <taxon>Labridae</taxon>
        <taxon>Labrus</taxon>
    </lineage>
</organism>
<keyword evidence="8" id="KW-0807">Transducer</keyword>
<evidence type="ECO:0000256" key="6">
    <source>
        <dbReference type="ARBA" id="ARBA00023136"/>
    </source>
</evidence>
<feature type="domain" description="G-protein coupled receptors family 1 profile" evidence="10">
    <location>
        <begin position="54"/>
        <end position="103"/>
    </location>
</feature>
<name>A0A3Q3LH09_9LABR</name>
<evidence type="ECO:0000313" key="12">
    <source>
        <dbReference type="Proteomes" id="UP000261660"/>
    </source>
</evidence>
<keyword evidence="2" id="KW-1003">Cell membrane</keyword>
<keyword evidence="12" id="KW-1185">Reference proteome</keyword>
<dbReference type="InParanoid" id="A0A3Q3LH09"/>
<dbReference type="PROSITE" id="PS50262">
    <property type="entry name" value="G_PROTEIN_RECEP_F1_2"/>
    <property type="match status" value="1"/>
</dbReference>
<evidence type="ECO:0000256" key="2">
    <source>
        <dbReference type="ARBA" id="ARBA00022475"/>
    </source>
</evidence>
<dbReference type="Proteomes" id="UP000261660">
    <property type="component" value="Unplaced"/>
</dbReference>
<dbReference type="Pfam" id="PF00001">
    <property type="entry name" value="7tm_1"/>
    <property type="match status" value="1"/>
</dbReference>
<sequence length="103" mass="11288">LSAGPCPPAPRPSSSDLIAKHYNYTGKFRKTASDSGLKADSVVFIIVCCFIILENILVLTTIWRTKKFHKPMYYFIGNLALSDLLAGGVYTPTSCCRAPTRTS</sequence>
<dbReference type="GO" id="GO:0004930">
    <property type="term" value="F:G protein-coupled receptor activity"/>
    <property type="evidence" value="ECO:0007669"/>
    <property type="project" value="UniProtKB-KW"/>
</dbReference>
<dbReference type="SUPFAM" id="SSF81321">
    <property type="entry name" value="Family A G protein-coupled receptor-like"/>
    <property type="match status" value="1"/>
</dbReference>
<evidence type="ECO:0000256" key="8">
    <source>
        <dbReference type="ARBA" id="ARBA00023224"/>
    </source>
</evidence>